<name>A0A4Q2DH87_9AGAR</name>
<evidence type="ECO:0000313" key="3">
    <source>
        <dbReference type="Proteomes" id="UP000290288"/>
    </source>
</evidence>
<dbReference type="STRING" id="2316362.A0A4Q2DH87"/>
<protein>
    <submittedName>
        <fullName evidence="2">Uncharacterized protein</fullName>
    </submittedName>
</protein>
<evidence type="ECO:0000256" key="1">
    <source>
        <dbReference type="SAM" id="MobiDB-lite"/>
    </source>
</evidence>
<proteinExistence type="predicted"/>
<dbReference type="Proteomes" id="UP000290288">
    <property type="component" value="Unassembled WGS sequence"/>
</dbReference>
<dbReference type="OrthoDB" id="3248986at2759"/>
<feature type="compositionally biased region" description="Gly residues" evidence="1">
    <location>
        <begin position="1"/>
        <end position="14"/>
    </location>
</feature>
<evidence type="ECO:0000313" key="2">
    <source>
        <dbReference type="EMBL" id="RXW19193.1"/>
    </source>
</evidence>
<feature type="compositionally biased region" description="Pro residues" evidence="1">
    <location>
        <begin position="31"/>
        <end position="44"/>
    </location>
</feature>
<organism evidence="2 3">
    <name type="scientific">Candolleomyces aberdarensis</name>
    <dbReference type="NCBI Taxonomy" id="2316362"/>
    <lineage>
        <taxon>Eukaryota</taxon>
        <taxon>Fungi</taxon>
        <taxon>Dikarya</taxon>
        <taxon>Basidiomycota</taxon>
        <taxon>Agaricomycotina</taxon>
        <taxon>Agaricomycetes</taxon>
        <taxon>Agaricomycetidae</taxon>
        <taxon>Agaricales</taxon>
        <taxon>Agaricineae</taxon>
        <taxon>Psathyrellaceae</taxon>
        <taxon>Candolleomyces</taxon>
    </lineage>
</organism>
<dbReference type="EMBL" id="SDEE01000216">
    <property type="protein sequence ID" value="RXW19193.1"/>
    <property type="molecule type" value="Genomic_DNA"/>
</dbReference>
<dbReference type="AlphaFoldDB" id="A0A4Q2DH87"/>
<keyword evidence="3" id="KW-1185">Reference proteome</keyword>
<comment type="caution">
    <text evidence="2">The sequence shown here is derived from an EMBL/GenBank/DDBJ whole genome shotgun (WGS) entry which is preliminary data.</text>
</comment>
<sequence length="676" mass="76774">MDIDFGGPGEGFGDGRAYDDAAALDQARAGVPPPLGPPRNPPTVPDTHWTETGPPPEDYDSEDERKKAIPILPRAYTWKEPPGVRIAYYQAVINNVFKHQSVDQTESTLKTTLMAIDASGGLPVDPVPVQTLVSAKRRLGVDPDEHIIEYAICNLCWKHYRPSEVNHLPSPSCLTPDCPGVIYEESRNTENKLVREPKTISPQVSLIHSLRRIVHRKGFRKLVRDSRNSPRAQNDDPNFVMKDMHDGAMWHSLRTGIKREVGDFGAVRDAAVDEGAEKALTDHRFGLHLTVNTDWFGALKNRPHSCGPIFISIADLPREQRFLQVNVMCVAITPGPKEPTAEQFGHVMEPIVRDACRLKRGVKMDMYDDDDTTVVSEDVYADFICNNCDTPAMHYEDMIRCFGPVYAWWLFAYERFNGMLEKVKLNGHDGGRMELTMLRKWVMSHLIYELLLSLPDDVHPHERSLLDQIIKFEGRGSMLNDIAVFRSEASVHSLDFDLYELMYEHARTTWPTIQLRRELSHAEGISFVGNRVARRLPYVKKDGIRYGCIANNRTQADSFAFILRDSARKPIQILDLFLLEILVDGRFLRHPCALVRRLKSDNRIPDMPWNLFASVLGIYTSYAEQYHPPEIIPASDIDCPLALIPAKHFSTNVDLWISVSFDHVSIEPEEVFEDDE</sequence>
<accession>A0A4Q2DH87</accession>
<feature type="region of interest" description="Disordered" evidence="1">
    <location>
        <begin position="1"/>
        <end position="64"/>
    </location>
</feature>
<gene>
    <name evidence="2" type="ORF">EST38_g6659</name>
</gene>
<reference evidence="2 3" key="1">
    <citation type="submission" date="2019-01" db="EMBL/GenBank/DDBJ databases">
        <title>Draft genome sequence of Psathyrella aberdarensis IHI B618.</title>
        <authorList>
            <person name="Buettner E."/>
            <person name="Kellner H."/>
        </authorList>
    </citation>
    <scope>NUCLEOTIDE SEQUENCE [LARGE SCALE GENOMIC DNA]</scope>
    <source>
        <strain evidence="2 3">IHI B618</strain>
    </source>
</reference>